<dbReference type="InterPro" id="IPR050490">
    <property type="entry name" value="Bact_solute-bd_prot1"/>
</dbReference>
<feature type="signal peptide" evidence="8">
    <location>
        <begin position="1"/>
        <end position="19"/>
    </location>
</feature>
<keyword evidence="3" id="KW-1003">Cell membrane</keyword>
<evidence type="ECO:0000313" key="10">
    <source>
        <dbReference type="Proteomes" id="UP000595917"/>
    </source>
</evidence>
<accession>A0A7T8BB90</accession>
<evidence type="ECO:0000256" key="4">
    <source>
        <dbReference type="ARBA" id="ARBA00022729"/>
    </source>
</evidence>
<feature type="chain" id="PRO_5030875435" evidence="8">
    <location>
        <begin position="20"/>
        <end position="444"/>
    </location>
</feature>
<evidence type="ECO:0000256" key="2">
    <source>
        <dbReference type="ARBA" id="ARBA00008520"/>
    </source>
</evidence>
<dbReference type="Gene3D" id="3.40.190.10">
    <property type="entry name" value="Periplasmic binding protein-like II"/>
    <property type="match status" value="1"/>
</dbReference>
<dbReference type="KEGG" id="bhc:JFL75_05145"/>
<evidence type="ECO:0000256" key="6">
    <source>
        <dbReference type="ARBA" id="ARBA00023139"/>
    </source>
</evidence>
<dbReference type="EMBL" id="CP067089">
    <property type="protein sequence ID" value="QQO10307.1"/>
    <property type="molecule type" value="Genomic_DNA"/>
</dbReference>
<dbReference type="GO" id="GO:0042597">
    <property type="term" value="C:periplasmic space"/>
    <property type="evidence" value="ECO:0007669"/>
    <property type="project" value="UniProtKB-SubCell"/>
</dbReference>
<dbReference type="SUPFAM" id="SSF53850">
    <property type="entry name" value="Periplasmic binding protein-like II"/>
    <property type="match status" value="1"/>
</dbReference>
<dbReference type="PANTHER" id="PTHR43649">
    <property type="entry name" value="ARABINOSE-BINDING PROTEIN-RELATED"/>
    <property type="match status" value="1"/>
</dbReference>
<comment type="similarity">
    <text evidence="2">Belongs to the bacterial solute-binding protein 1 family.</text>
</comment>
<evidence type="ECO:0000256" key="7">
    <source>
        <dbReference type="ARBA" id="ARBA00023288"/>
    </source>
</evidence>
<keyword evidence="5" id="KW-0472">Membrane</keyword>
<reference evidence="9" key="1">
    <citation type="submission" date="2021-01" db="EMBL/GenBank/DDBJ databases">
        <title>Description of Breznakiella homolactica.</title>
        <authorList>
            <person name="Song Y."/>
            <person name="Brune A."/>
        </authorList>
    </citation>
    <scope>NUCLEOTIDE SEQUENCE</scope>
    <source>
        <strain evidence="9">RmG30</strain>
    </source>
</reference>
<dbReference type="InterPro" id="IPR006059">
    <property type="entry name" value="SBP"/>
</dbReference>
<evidence type="ECO:0000256" key="1">
    <source>
        <dbReference type="ARBA" id="ARBA00004418"/>
    </source>
</evidence>
<comment type="subcellular location">
    <subcellularLocation>
        <location evidence="1">Periplasm</location>
    </subcellularLocation>
</comment>
<evidence type="ECO:0000256" key="5">
    <source>
        <dbReference type="ARBA" id="ARBA00023136"/>
    </source>
</evidence>
<name>A0A7T8BB90_9SPIR</name>
<dbReference type="PANTHER" id="PTHR43649:SF33">
    <property type="entry name" value="POLYGALACTURONAN_RHAMNOGALACTURONAN-BINDING PROTEIN YTCQ"/>
    <property type="match status" value="1"/>
</dbReference>
<dbReference type="Proteomes" id="UP000595917">
    <property type="component" value="Chromosome"/>
</dbReference>
<keyword evidence="10" id="KW-1185">Reference proteome</keyword>
<evidence type="ECO:0000256" key="8">
    <source>
        <dbReference type="SAM" id="SignalP"/>
    </source>
</evidence>
<proteinExistence type="inferred from homology"/>
<dbReference type="Pfam" id="PF13416">
    <property type="entry name" value="SBP_bac_8"/>
    <property type="match status" value="1"/>
</dbReference>
<organism evidence="9 10">
    <name type="scientific">Breznakiella homolactica</name>
    <dbReference type="NCBI Taxonomy" id="2798577"/>
    <lineage>
        <taxon>Bacteria</taxon>
        <taxon>Pseudomonadati</taxon>
        <taxon>Spirochaetota</taxon>
        <taxon>Spirochaetia</taxon>
        <taxon>Spirochaetales</taxon>
        <taxon>Breznakiellaceae</taxon>
        <taxon>Breznakiella</taxon>
    </lineage>
</organism>
<keyword evidence="7" id="KW-0449">Lipoprotein</keyword>
<dbReference type="AlphaFoldDB" id="A0A7T8BB90"/>
<protein>
    <submittedName>
        <fullName evidence="9">Carbohydrate ABC transporter substrate-binding protein</fullName>
    </submittedName>
</protein>
<dbReference type="RefSeq" id="WP_215627611.1">
    <property type="nucleotide sequence ID" value="NZ_CP067089.2"/>
</dbReference>
<dbReference type="PROSITE" id="PS51257">
    <property type="entry name" value="PROKAR_LIPOPROTEIN"/>
    <property type="match status" value="1"/>
</dbReference>
<sequence>MKKRYFGLAILAAMLVSLAAVSCSKKESTAGKMVMYGYGQPQYWAKFFTNYLADHQDTTKGVTFEMIQTEGEADARQKIQMSFTAGAYNDLPDVTMTQPVSMQALAEGGVLMDVTDFVNQNKNLFIPGTFDEIEYKGKYFALPTSLRPQLIFYNAELFEQYGIDPAEMDTFDGYIEVGRKLKRLSGGKTYLSYVDPRSQTWRYWGRRGLMPQAGAKIWDDQGNVVIDTDPGAKRAFTTFATLFEENLLLKSRIMEPPLYESCRNGEVATFYIGAFWDEFLRMNLPDMAGKWRVRPAPMYQDIGRRGAPVIAIEAIVNKPNGKYADLYKAMWLDFHTNPDSRKKWTDEMEAQNAPYTNPITTAMLDDPYWKEPSPYYGGQSFREAEGFGLQDAAVNMRVTVDDAEADSIISSELEKYVAGDQTMNQAIQNMGKVLRDRIGKTSAK</sequence>
<evidence type="ECO:0000313" key="9">
    <source>
        <dbReference type="EMBL" id="QQO10307.1"/>
    </source>
</evidence>
<keyword evidence="6" id="KW-0564">Palmitate</keyword>
<evidence type="ECO:0000256" key="3">
    <source>
        <dbReference type="ARBA" id="ARBA00022475"/>
    </source>
</evidence>
<keyword evidence="4 8" id="KW-0732">Signal</keyword>
<gene>
    <name evidence="9" type="ORF">JFL75_05145</name>
</gene>